<gene>
    <name evidence="3" type="ORF">FHX40_3443</name>
</gene>
<dbReference type="Proteomes" id="UP000319213">
    <property type="component" value="Unassembled WGS sequence"/>
</dbReference>
<dbReference type="InterPro" id="IPR000551">
    <property type="entry name" value="MerR-type_HTH_dom"/>
</dbReference>
<accession>A0A543J1J1</accession>
<dbReference type="GO" id="GO:0003677">
    <property type="term" value="F:DNA binding"/>
    <property type="evidence" value="ECO:0007669"/>
    <property type="project" value="UniProtKB-KW"/>
</dbReference>
<dbReference type="InterPro" id="IPR009061">
    <property type="entry name" value="DNA-bd_dom_put_sf"/>
</dbReference>
<keyword evidence="1 3" id="KW-0238">DNA-binding</keyword>
<evidence type="ECO:0000259" key="2">
    <source>
        <dbReference type="PROSITE" id="PS50937"/>
    </source>
</evidence>
<organism evidence="3 4">
    <name type="scientific">Thermopolyspora flexuosa</name>
    <dbReference type="NCBI Taxonomy" id="103836"/>
    <lineage>
        <taxon>Bacteria</taxon>
        <taxon>Bacillati</taxon>
        <taxon>Actinomycetota</taxon>
        <taxon>Actinomycetes</taxon>
        <taxon>Streptosporangiales</taxon>
        <taxon>Streptosporangiaceae</taxon>
        <taxon>Thermopolyspora</taxon>
    </lineage>
</organism>
<feature type="domain" description="HTH merR-type" evidence="2">
    <location>
        <begin position="1"/>
        <end position="71"/>
    </location>
</feature>
<dbReference type="PANTHER" id="PTHR30204">
    <property type="entry name" value="REDOX-CYCLING DRUG-SENSING TRANSCRIPTIONAL ACTIVATOR SOXR"/>
    <property type="match status" value="1"/>
</dbReference>
<dbReference type="GO" id="GO:0003700">
    <property type="term" value="F:DNA-binding transcription factor activity"/>
    <property type="evidence" value="ECO:0007669"/>
    <property type="project" value="InterPro"/>
</dbReference>
<dbReference type="SUPFAM" id="SSF46955">
    <property type="entry name" value="Putative DNA-binding domain"/>
    <property type="match status" value="1"/>
</dbReference>
<dbReference type="AlphaFoldDB" id="A0A543J1J1"/>
<dbReference type="Pfam" id="PF13411">
    <property type="entry name" value="MerR_1"/>
    <property type="match status" value="1"/>
</dbReference>
<evidence type="ECO:0000313" key="4">
    <source>
        <dbReference type="Proteomes" id="UP000319213"/>
    </source>
</evidence>
<dbReference type="PANTHER" id="PTHR30204:SF93">
    <property type="entry name" value="HTH MERR-TYPE DOMAIN-CONTAINING PROTEIN"/>
    <property type="match status" value="1"/>
</dbReference>
<protein>
    <submittedName>
        <fullName evidence="3">DNA-binding transcriptional MerR regulator</fullName>
    </submittedName>
</protein>
<dbReference type="Gene3D" id="1.10.1660.10">
    <property type="match status" value="1"/>
</dbReference>
<dbReference type="RefSeq" id="WP_170198868.1">
    <property type="nucleotide sequence ID" value="NZ_BMPV01000005.1"/>
</dbReference>
<dbReference type="InterPro" id="IPR047057">
    <property type="entry name" value="MerR_fam"/>
</dbReference>
<keyword evidence="4" id="KW-1185">Reference proteome</keyword>
<name>A0A543J1J1_9ACTN</name>
<evidence type="ECO:0000256" key="1">
    <source>
        <dbReference type="ARBA" id="ARBA00023125"/>
    </source>
</evidence>
<dbReference type="PRINTS" id="PR00040">
    <property type="entry name" value="HTHMERR"/>
</dbReference>
<dbReference type="EMBL" id="VFPQ01000001">
    <property type="protein sequence ID" value="TQM76698.1"/>
    <property type="molecule type" value="Genomic_DNA"/>
</dbReference>
<evidence type="ECO:0000313" key="3">
    <source>
        <dbReference type="EMBL" id="TQM76698.1"/>
    </source>
</evidence>
<comment type="caution">
    <text evidence="3">The sequence shown here is derived from an EMBL/GenBank/DDBJ whole genome shotgun (WGS) entry which is preliminary data.</text>
</comment>
<sequence>MEYSIGRLAELTGIPVKTIRFYSDTGVLPAPARTRSGYRRYTDEHRVRLELVRTLREIGLDLATIRSISGKSDLRQVLALHLRSVETQLAALRRTRAVLRVALGKDAPDEQDLRRLHALGRLGAAEMAALVDEFIDEVGGDIRARHEWLSAMRDAMLPELPEEPTTAQLDAWLELAELFADRGLRENLRRQSERYWSTPRDADEMRRVNAAVVAEALAAVDAGIAPDAPEARPVLDRVLELRGETLEELVRAFDEHDRRAERVWQLVAIIRGEEYDPAPGRAYAWIEQAARAAVRRARPDAG</sequence>
<reference evidence="3 4" key="1">
    <citation type="submission" date="2019-06" db="EMBL/GenBank/DDBJ databases">
        <title>Sequencing the genomes of 1000 actinobacteria strains.</title>
        <authorList>
            <person name="Klenk H.-P."/>
        </authorList>
    </citation>
    <scope>NUCLEOTIDE SEQUENCE [LARGE SCALE GENOMIC DNA]</scope>
    <source>
        <strain evidence="3 4">DSM 43186</strain>
    </source>
</reference>
<dbReference type="SMART" id="SM00422">
    <property type="entry name" value="HTH_MERR"/>
    <property type="match status" value="1"/>
</dbReference>
<proteinExistence type="predicted"/>
<dbReference type="PROSITE" id="PS50937">
    <property type="entry name" value="HTH_MERR_2"/>
    <property type="match status" value="1"/>
</dbReference>